<dbReference type="EMBL" id="JAHRIP010007099">
    <property type="protein sequence ID" value="MEQ2282234.1"/>
    <property type="molecule type" value="Genomic_DNA"/>
</dbReference>
<accession>A0ABV0XL94</accession>
<organism evidence="2 3">
    <name type="scientific">Ameca splendens</name>
    <dbReference type="NCBI Taxonomy" id="208324"/>
    <lineage>
        <taxon>Eukaryota</taxon>
        <taxon>Metazoa</taxon>
        <taxon>Chordata</taxon>
        <taxon>Craniata</taxon>
        <taxon>Vertebrata</taxon>
        <taxon>Euteleostomi</taxon>
        <taxon>Actinopterygii</taxon>
        <taxon>Neopterygii</taxon>
        <taxon>Teleostei</taxon>
        <taxon>Neoteleostei</taxon>
        <taxon>Acanthomorphata</taxon>
        <taxon>Ovalentaria</taxon>
        <taxon>Atherinomorphae</taxon>
        <taxon>Cyprinodontiformes</taxon>
        <taxon>Goodeidae</taxon>
        <taxon>Ameca</taxon>
    </lineage>
</organism>
<protein>
    <submittedName>
        <fullName evidence="2">Uncharacterized protein</fullName>
    </submittedName>
</protein>
<gene>
    <name evidence="2" type="ORF">AMECASPLE_038450</name>
</gene>
<sequence>MAFSNHQDEALLTLFIKWEESKKPQKVKMFLEKTLQSWFSKIRTDVDCSVKEILAEERVVIRIIHPPAVNELQKLTGETLTHKDGTKTATILSVSLGSPKMDADDASANTTPAASLMNTKHSLSEPPA</sequence>
<name>A0ABV0XL94_9TELE</name>
<feature type="region of interest" description="Disordered" evidence="1">
    <location>
        <begin position="98"/>
        <end position="128"/>
    </location>
</feature>
<comment type="caution">
    <text evidence="2">The sequence shown here is derived from an EMBL/GenBank/DDBJ whole genome shotgun (WGS) entry which is preliminary data.</text>
</comment>
<reference evidence="2 3" key="1">
    <citation type="submission" date="2021-06" db="EMBL/GenBank/DDBJ databases">
        <authorList>
            <person name="Palmer J.M."/>
        </authorList>
    </citation>
    <scope>NUCLEOTIDE SEQUENCE [LARGE SCALE GENOMIC DNA]</scope>
    <source>
        <strain evidence="2 3">AS_MEX2019</strain>
        <tissue evidence="2">Muscle</tissue>
    </source>
</reference>
<evidence type="ECO:0000256" key="1">
    <source>
        <dbReference type="SAM" id="MobiDB-lite"/>
    </source>
</evidence>
<feature type="non-terminal residue" evidence="2">
    <location>
        <position position="128"/>
    </location>
</feature>
<proteinExistence type="predicted"/>
<evidence type="ECO:0000313" key="3">
    <source>
        <dbReference type="Proteomes" id="UP001469553"/>
    </source>
</evidence>
<feature type="compositionally biased region" description="Polar residues" evidence="1">
    <location>
        <begin position="107"/>
        <end position="121"/>
    </location>
</feature>
<dbReference type="Proteomes" id="UP001469553">
    <property type="component" value="Unassembled WGS sequence"/>
</dbReference>
<keyword evidence="3" id="KW-1185">Reference proteome</keyword>
<evidence type="ECO:0000313" key="2">
    <source>
        <dbReference type="EMBL" id="MEQ2282234.1"/>
    </source>
</evidence>